<evidence type="ECO:0000313" key="2">
    <source>
        <dbReference type="WBParaSite" id="nRc.2.0.1.t30486-RA"/>
    </source>
</evidence>
<organism evidence="1 2">
    <name type="scientific">Romanomermis culicivorax</name>
    <name type="common">Nematode worm</name>
    <dbReference type="NCBI Taxonomy" id="13658"/>
    <lineage>
        <taxon>Eukaryota</taxon>
        <taxon>Metazoa</taxon>
        <taxon>Ecdysozoa</taxon>
        <taxon>Nematoda</taxon>
        <taxon>Enoplea</taxon>
        <taxon>Dorylaimia</taxon>
        <taxon>Mermithida</taxon>
        <taxon>Mermithoidea</taxon>
        <taxon>Mermithidae</taxon>
        <taxon>Romanomermis</taxon>
    </lineage>
</organism>
<protein>
    <submittedName>
        <fullName evidence="2">Uncharacterized protein</fullName>
    </submittedName>
</protein>
<reference evidence="2" key="1">
    <citation type="submission" date="2022-11" db="UniProtKB">
        <authorList>
            <consortium name="WormBaseParasite"/>
        </authorList>
    </citation>
    <scope>IDENTIFICATION</scope>
</reference>
<keyword evidence="1" id="KW-1185">Reference proteome</keyword>
<proteinExistence type="predicted"/>
<dbReference type="WBParaSite" id="nRc.2.0.1.t30486-RA">
    <property type="protein sequence ID" value="nRc.2.0.1.t30486-RA"/>
    <property type="gene ID" value="nRc.2.0.1.g30486"/>
</dbReference>
<dbReference type="Proteomes" id="UP000887565">
    <property type="component" value="Unplaced"/>
</dbReference>
<sequence>MLPGTGQPHTRVDIYLHVCKTTSPYPTPRTDPEASGFFGHVPQNFGNVGTTIPKILGLPSPTPDWSDLLQ</sequence>
<accession>A0A915JVZ5</accession>
<dbReference type="AlphaFoldDB" id="A0A915JVZ5"/>
<evidence type="ECO:0000313" key="1">
    <source>
        <dbReference type="Proteomes" id="UP000887565"/>
    </source>
</evidence>
<name>A0A915JVZ5_ROMCU</name>